<keyword evidence="3" id="KW-1185">Reference proteome</keyword>
<feature type="compositionally biased region" description="Basic and acidic residues" evidence="1">
    <location>
        <begin position="220"/>
        <end position="235"/>
    </location>
</feature>
<feature type="region of interest" description="Disordered" evidence="1">
    <location>
        <begin position="220"/>
        <end position="241"/>
    </location>
</feature>
<evidence type="ECO:0000313" key="2">
    <source>
        <dbReference type="EMBL" id="TNN79978.1"/>
    </source>
</evidence>
<evidence type="ECO:0000313" key="3">
    <source>
        <dbReference type="Proteomes" id="UP000314294"/>
    </source>
</evidence>
<evidence type="ECO:0000256" key="1">
    <source>
        <dbReference type="SAM" id="MobiDB-lite"/>
    </source>
</evidence>
<proteinExistence type="predicted"/>
<sequence>MEVGFPLLASVFVPDGNSQQDAVLLLARGGATAAGTEFSKMTSIKNTFIEIANLPADGLNLYRSYREVQKLQDVLPGQASRDHGPHILLLNFDPRQTVADLQESRSSCRTCCWGEQVFFSLSRLLWSTLCPGRLSNRRSRGTEDRRREERDWKTASSHRCQFSAKCLSGQAWHSVGESAVQCLFTAVPGGHWSHSRRSDVTGSRYWYFGGTACCWKAQESEAKRPSDDITEDRWKPKLYGS</sequence>
<protein>
    <submittedName>
        <fullName evidence="2">Uncharacterized protein</fullName>
    </submittedName>
</protein>
<gene>
    <name evidence="2" type="ORF">EYF80_009795</name>
</gene>
<dbReference type="Proteomes" id="UP000314294">
    <property type="component" value="Unassembled WGS sequence"/>
</dbReference>
<accession>A0A4Z2IQN0</accession>
<comment type="caution">
    <text evidence="2">The sequence shown here is derived from an EMBL/GenBank/DDBJ whole genome shotgun (WGS) entry which is preliminary data.</text>
</comment>
<dbReference type="AlphaFoldDB" id="A0A4Z2IQN0"/>
<dbReference type="OrthoDB" id="10634567at2759"/>
<organism evidence="2 3">
    <name type="scientific">Liparis tanakae</name>
    <name type="common">Tanaka's snailfish</name>
    <dbReference type="NCBI Taxonomy" id="230148"/>
    <lineage>
        <taxon>Eukaryota</taxon>
        <taxon>Metazoa</taxon>
        <taxon>Chordata</taxon>
        <taxon>Craniata</taxon>
        <taxon>Vertebrata</taxon>
        <taxon>Euteleostomi</taxon>
        <taxon>Actinopterygii</taxon>
        <taxon>Neopterygii</taxon>
        <taxon>Teleostei</taxon>
        <taxon>Neoteleostei</taxon>
        <taxon>Acanthomorphata</taxon>
        <taxon>Eupercaria</taxon>
        <taxon>Perciformes</taxon>
        <taxon>Cottioidei</taxon>
        <taxon>Cottales</taxon>
        <taxon>Liparidae</taxon>
        <taxon>Liparis</taxon>
    </lineage>
</organism>
<reference evidence="2 3" key="1">
    <citation type="submission" date="2019-03" db="EMBL/GenBank/DDBJ databases">
        <title>First draft genome of Liparis tanakae, snailfish: a comprehensive survey of snailfish specific genes.</title>
        <authorList>
            <person name="Kim W."/>
            <person name="Song I."/>
            <person name="Jeong J.-H."/>
            <person name="Kim D."/>
            <person name="Kim S."/>
            <person name="Ryu S."/>
            <person name="Song J.Y."/>
            <person name="Lee S.K."/>
        </authorList>
    </citation>
    <scope>NUCLEOTIDE SEQUENCE [LARGE SCALE GENOMIC DNA]</scope>
    <source>
        <tissue evidence="2">Muscle</tissue>
    </source>
</reference>
<dbReference type="EMBL" id="SRLO01000059">
    <property type="protein sequence ID" value="TNN79978.1"/>
    <property type="molecule type" value="Genomic_DNA"/>
</dbReference>
<name>A0A4Z2IQN0_9TELE</name>